<comment type="caution">
    <text evidence="3">The sequence shown here is derived from an EMBL/GenBank/DDBJ whole genome shotgun (WGS) entry which is preliminary data.</text>
</comment>
<dbReference type="OrthoDB" id="3173428at2"/>
<organism evidence="3 4">
    <name type="scientific">Arthrobacter psychrochitiniphilus</name>
    <dbReference type="NCBI Taxonomy" id="291045"/>
    <lineage>
        <taxon>Bacteria</taxon>
        <taxon>Bacillati</taxon>
        <taxon>Actinomycetota</taxon>
        <taxon>Actinomycetes</taxon>
        <taxon>Micrococcales</taxon>
        <taxon>Micrococcaceae</taxon>
        <taxon>Arthrobacter</taxon>
    </lineage>
</organism>
<feature type="domain" description="Amidohydrolase 3" evidence="2">
    <location>
        <begin position="102"/>
        <end position="576"/>
    </location>
</feature>
<dbReference type="Pfam" id="PF07969">
    <property type="entry name" value="Amidohydro_3"/>
    <property type="match status" value="1"/>
</dbReference>
<dbReference type="InterPro" id="IPR011059">
    <property type="entry name" value="Metal-dep_hydrolase_composite"/>
</dbReference>
<dbReference type="EMBL" id="QHLZ01000001">
    <property type="protein sequence ID" value="PXA69465.1"/>
    <property type="molecule type" value="Genomic_DNA"/>
</dbReference>
<evidence type="ECO:0000256" key="1">
    <source>
        <dbReference type="SAM" id="MobiDB-lite"/>
    </source>
</evidence>
<dbReference type="InterPro" id="IPR032466">
    <property type="entry name" value="Metal_Hydrolase"/>
</dbReference>
<dbReference type="AlphaFoldDB" id="A0A2V3DX78"/>
<evidence type="ECO:0000313" key="4">
    <source>
        <dbReference type="Proteomes" id="UP000246303"/>
    </source>
</evidence>
<evidence type="ECO:0000313" key="3">
    <source>
        <dbReference type="EMBL" id="PXA69465.1"/>
    </source>
</evidence>
<dbReference type="Gene3D" id="3.10.310.70">
    <property type="match status" value="1"/>
</dbReference>
<dbReference type="CDD" id="cd01300">
    <property type="entry name" value="YtcJ_like"/>
    <property type="match status" value="1"/>
</dbReference>
<dbReference type="Proteomes" id="UP000246303">
    <property type="component" value="Unassembled WGS sequence"/>
</dbReference>
<dbReference type="Gene3D" id="2.30.40.10">
    <property type="entry name" value="Urease, subunit C, domain 1"/>
    <property type="match status" value="1"/>
</dbReference>
<accession>A0A2V3DX78</accession>
<dbReference type="SUPFAM" id="SSF51556">
    <property type="entry name" value="Metallo-dependent hydrolases"/>
    <property type="match status" value="1"/>
</dbReference>
<evidence type="ECO:0000259" key="2">
    <source>
        <dbReference type="Pfam" id="PF07969"/>
    </source>
</evidence>
<dbReference type="Gene3D" id="3.20.20.140">
    <property type="entry name" value="Metal-dependent hydrolases"/>
    <property type="match status" value="1"/>
</dbReference>
<dbReference type="InterPro" id="IPR013108">
    <property type="entry name" value="Amidohydro_3"/>
</dbReference>
<proteinExistence type="predicted"/>
<dbReference type="PANTHER" id="PTHR22642:SF2">
    <property type="entry name" value="PROTEIN LONG AFTER FAR-RED 3"/>
    <property type="match status" value="1"/>
</dbReference>
<keyword evidence="4" id="KW-1185">Reference proteome</keyword>
<dbReference type="PANTHER" id="PTHR22642">
    <property type="entry name" value="IMIDAZOLONEPROPIONASE"/>
    <property type="match status" value="1"/>
</dbReference>
<reference evidence="3 4" key="1">
    <citation type="submission" date="2018-05" db="EMBL/GenBank/DDBJ databases">
        <title>Genetic diversity of glacier-inhabiting Cryobacterium bacteria in China and description of Cryobacterium mengkeensis sp. nov. and Arthrobacter glacialis sp. nov.</title>
        <authorList>
            <person name="Liu Q."/>
            <person name="Xin Y.-H."/>
        </authorList>
    </citation>
    <scope>NUCLEOTIDE SEQUENCE [LARGE SCALE GENOMIC DNA]</scope>
    <source>
        <strain evidence="3 4">GP3</strain>
    </source>
</reference>
<dbReference type="GO" id="GO:0016810">
    <property type="term" value="F:hydrolase activity, acting on carbon-nitrogen (but not peptide) bonds"/>
    <property type="evidence" value="ECO:0007669"/>
    <property type="project" value="InterPro"/>
</dbReference>
<dbReference type="SUPFAM" id="SSF51338">
    <property type="entry name" value="Composite domain of metallo-dependent hydrolases"/>
    <property type="match status" value="1"/>
</dbReference>
<sequence length="580" mass="62278">MCAACDLTPKPPQLKSTAPPALSSAPSGEVPGAARPTTAALNPAYWQDEHGDAEMLISGGPIITMDPNRPDAEAVAIREGRILAVGTMEELRGLAGPGTERVNLDGRTLLPGLIDPHMHSSMVQLNDWVNISPMNTPTVDEVFTALRNAPATSTGWVLAQQFDPSITEGHPVLTLEVLDRLVPDRPLLVLESNGHIAYVNSAALARAGVDKNSVDPPAGRYTRDDRGELTGRLEESSALAAFSQGLPFVTGDAATARIRDLLWHAASKGVTLLHDCGIGSIDGTADLAGLEQVLDADSPVRYRGMLVSTAYDAWMGMGLRPGFGTDLFRVDGIKAWSDGSNQAGTGFQREPYLGQKSRGSLNYSPEELAGVVLRAHTDGWQLGVHANGDAAIDVTIDAFEQALKAHPRANHRHRIEHCSVMRPEHIQRMVELGLSPSFLIGHVRWWGKAFQDRLLGPERTAFYDPCASALSAGLRISLHSDWNVTPLEPLRYVQDAATRIMAEGGEVLNASERISVEAALRAVTLDAAWQCGADTITGSLERGKYADLLMLEENPLEVAPTSIESIAISQTFLAGKACIR</sequence>
<protein>
    <submittedName>
        <fullName evidence="3">Twin-arginine translocation pathway signal protein</fullName>
    </submittedName>
</protein>
<dbReference type="InterPro" id="IPR033932">
    <property type="entry name" value="YtcJ-like"/>
</dbReference>
<feature type="region of interest" description="Disordered" evidence="1">
    <location>
        <begin position="1"/>
        <end position="36"/>
    </location>
</feature>
<name>A0A2V3DX78_9MICC</name>
<feature type="compositionally biased region" description="Low complexity" evidence="1">
    <location>
        <begin position="18"/>
        <end position="27"/>
    </location>
</feature>
<dbReference type="RefSeq" id="WP_110104750.1">
    <property type="nucleotide sequence ID" value="NZ_JACBZZ010000001.1"/>
</dbReference>
<gene>
    <name evidence="3" type="ORF">CVS29_02650</name>
</gene>